<evidence type="ECO:0000313" key="3">
    <source>
        <dbReference type="Proteomes" id="UP000525078"/>
    </source>
</evidence>
<sequence>FLISAHTTKPIPPPPTVRIDPRPRNRGLESPWNTNFSAGAGDLKQASKKRKARGQNVLVDLEERRAKSSVPLPLEVDVVSSKIVGKESITFPRLIGREVRLHVPGWYHSWASVPQQHQDLVLSRVKRNVGYIETWKEAHINKKTKTFVNENARRDYERLKAAYEKRASIPNSGPVDEIAILREVLGERRGHNRGVGRKLKGQSSTHRTQPVPTQQMPMDPRVERELARLRRKIQHMSQKLAPEDRLPSDDEIVDMGATHPIGPSQTHMSVDGSSSSSQPMATQYQQSQQTPLPFMFPFMFGQPSQQPHVNFLGSSSSSQQMSPFTWPMTPMSQMQMIQMMMRMQQII</sequence>
<evidence type="ECO:0000256" key="1">
    <source>
        <dbReference type="SAM" id="MobiDB-lite"/>
    </source>
</evidence>
<evidence type="ECO:0000313" key="2">
    <source>
        <dbReference type="EMBL" id="KAF4372468.1"/>
    </source>
</evidence>
<accession>A0A7J6FPA8</accession>
<feature type="region of interest" description="Disordered" evidence="1">
    <location>
        <begin position="1"/>
        <end position="51"/>
    </location>
</feature>
<feature type="compositionally biased region" description="Polar residues" evidence="1">
    <location>
        <begin position="201"/>
        <end position="216"/>
    </location>
</feature>
<feature type="non-terminal residue" evidence="2">
    <location>
        <position position="1"/>
    </location>
</feature>
<proteinExistence type="predicted"/>
<feature type="compositionally biased region" description="Polar residues" evidence="1">
    <location>
        <begin position="263"/>
        <end position="279"/>
    </location>
</feature>
<feature type="region of interest" description="Disordered" evidence="1">
    <location>
        <begin position="192"/>
        <end position="219"/>
    </location>
</feature>
<feature type="region of interest" description="Disordered" evidence="1">
    <location>
        <begin position="259"/>
        <end position="279"/>
    </location>
</feature>
<dbReference type="EMBL" id="JAATIP010000105">
    <property type="protein sequence ID" value="KAF4372468.1"/>
    <property type="molecule type" value="Genomic_DNA"/>
</dbReference>
<gene>
    <name evidence="2" type="ORF">F8388_027141</name>
</gene>
<organism evidence="2 3">
    <name type="scientific">Cannabis sativa</name>
    <name type="common">Hemp</name>
    <name type="synonym">Marijuana</name>
    <dbReference type="NCBI Taxonomy" id="3483"/>
    <lineage>
        <taxon>Eukaryota</taxon>
        <taxon>Viridiplantae</taxon>
        <taxon>Streptophyta</taxon>
        <taxon>Embryophyta</taxon>
        <taxon>Tracheophyta</taxon>
        <taxon>Spermatophyta</taxon>
        <taxon>Magnoliopsida</taxon>
        <taxon>eudicotyledons</taxon>
        <taxon>Gunneridae</taxon>
        <taxon>Pentapetalae</taxon>
        <taxon>rosids</taxon>
        <taxon>fabids</taxon>
        <taxon>Rosales</taxon>
        <taxon>Cannabaceae</taxon>
        <taxon>Cannabis</taxon>
    </lineage>
</organism>
<protein>
    <submittedName>
        <fullName evidence="2">Uncharacterized protein</fullName>
    </submittedName>
</protein>
<dbReference type="Proteomes" id="UP000525078">
    <property type="component" value="Unassembled WGS sequence"/>
</dbReference>
<name>A0A7J6FPA8_CANSA</name>
<reference evidence="2 3" key="1">
    <citation type="journal article" date="2020" name="bioRxiv">
        <title>Sequence and annotation of 42 cannabis genomes reveals extensive copy number variation in cannabinoid synthesis and pathogen resistance genes.</title>
        <authorList>
            <person name="Mckernan K.J."/>
            <person name="Helbert Y."/>
            <person name="Kane L.T."/>
            <person name="Ebling H."/>
            <person name="Zhang L."/>
            <person name="Liu B."/>
            <person name="Eaton Z."/>
            <person name="Mclaughlin S."/>
            <person name="Kingan S."/>
            <person name="Baybayan P."/>
            <person name="Concepcion G."/>
            <person name="Jordan M."/>
            <person name="Riva A."/>
            <person name="Barbazuk W."/>
            <person name="Harkins T."/>
        </authorList>
    </citation>
    <scope>NUCLEOTIDE SEQUENCE [LARGE SCALE GENOMIC DNA]</scope>
    <source>
        <strain evidence="3">cv. Jamaican Lion 4</strain>
        <tissue evidence="2">Leaf</tissue>
    </source>
</reference>
<comment type="caution">
    <text evidence="2">The sequence shown here is derived from an EMBL/GenBank/DDBJ whole genome shotgun (WGS) entry which is preliminary data.</text>
</comment>
<dbReference type="AlphaFoldDB" id="A0A7J6FPA8"/>